<comment type="caution">
    <text evidence="2">The sequence shown here is derived from an EMBL/GenBank/DDBJ whole genome shotgun (WGS) entry which is preliminary data.</text>
</comment>
<organism evidence="2 3">
    <name type="scientific">Metabacillus herbersteinensis</name>
    <dbReference type="NCBI Taxonomy" id="283816"/>
    <lineage>
        <taxon>Bacteria</taxon>
        <taxon>Bacillati</taxon>
        <taxon>Bacillota</taxon>
        <taxon>Bacilli</taxon>
        <taxon>Bacillales</taxon>
        <taxon>Bacillaceae</taxon>
        <taxon>Metabacillus</taxon>
    </lineage>
</organism>
<dbReference type="Pfam" id="PF07454">
    <property type="entry name" value="SpoIIP"/>
    <property type="match status" value="1"/>
</dbReference>
<dbReference type="InterPro" id="IPR010897">
    <property type="entry name" value="Spore_II_P"/>
</dbReference>
<dbReference type="EMBL" id="JBHLVO010000047">
    <property type="protein sequence ID" value="MFC0274811.1"/>
    <property type="molecule type" value="Genomic_DNA"/>
</dbReference>
<protein>
    <submittedName>
        <fullName evidence="2">Stage II sporulation protein P</fullName>
    </submittedName>
</protein>
<accession>A0ABV6GM94</accession>
<proteinExistence type="predicted"/>
<gene>
    <name evidence="2" type="primary">spoIIP</name>
    <name evidence="2" type="ORF">ACFFIX_26225</name>
</gene>
<evidence type="ECO:0000256" key="1">
    <source>
        <dbReference type="SAM" id="Phobius"/>
    </source>
</evidence>
<dbReference type="Gene3D" id="3.40.630.40">
    <property type="entry name" value="Zn-dependent exopeptidases"/>
    <property type="match status" value="1"/>
</dbReference>
<keyword evidence="1" id="KW-1133">Transmembrane helix</keyword>
<evidence type="ECO:0000313" key="3">
    <source>
        <dbReference type="Proteomes" id="UP001589854"/>
    </source>
</evidence>
<keyword evidence="1" id="KW-0472">Membrane</keyword>
<evidence type="ECO:0000313" key="2">
    <source>
        <dbReference type="EMBL" id="MFC0274811.1"/>
    </source>
</evidence>
<name>A0ABV6GM94_9BACI</name>
<sequence length="384" mass="43313">MSKKKSVIESFKYINVVLLCITWVFILATIIIFSSFKFSNSTLSEFIENIEVTDVFIHFIGSENHYFYGENEKQEFSINEVAFNLATNIKLGDVRSLLGREIPGFSIYDTEIVVAGEGTNYTNLPMESSPPLEVLLKEREVAEENLAEFEKKANMGSKVKDAPPKTAEGKKNVYIYHSHSWEAFAPLLKNVENPDEANSSNEKVNVLAVGSKLSEELSKRGIGAEHDTTNVTEGLQERKWNYNHSYKYSRERVQEAIAGNNELNFLIDIHRDSQPKKITTTTIGGKPYARLFFIVGKEHSNYEQNLQLAKEINAKLEAKFPGISRGVFVKGKSQGNGVYNQDLTDRALLLEFGGVDNELPELYNSIEAFAKVFSDSYWKDAEGI</sequence>
<keyword evidence="1" id="KW-0812">Transmembrane</keyword>
<keyword evidence="3" id="KW-1185">Reference proteome</keyword>
<dbReference type="Proteomes" id="UP001589854">
    <property type="component" value="Unassembled WGS sequence"/>
</dbReference>
<feature type="transmembrane region" description="Helical" evidence="1">
    <location>
        <begin position="12"/>
        <end position="36"/>
    </location>
</feature>
<dbReference type="RefSeq" id="WP_378939431.1">
    <property type="nucleotide sequence ID" value="NZ_JBHLVO010000047.1"/>
</dbReference>
<reference evidence="2 3" key="1">
    <citation type="submission" date="2024-09" db="EMBL/GenBank/DDBJ databases">
        <authorList>
            <person name="Sun Q."/>
            <person name="Mori K."/>
        </authorList>
    </citation>
    <scope>NUCLEOTIDE SEQUENCE [LARGE SCALE GENOMIC DNA]</scope>
    <source>
        <strain evidence="2 3">CCM 7228</strain>
    </source>
</reference>
<dbReference type="NCBIfam" id="TIGR02867">
    <property type="entry name" value="spore_II_P"/>
    <property type="match status" value="1"/>
</dbReference>
<dbReference type="SUPFAM" id="SSF53187">
    <property type="entry name" value="Zn-dependent exopeptidases"/>
    <property type="match status" value="1"/>
</dbReference>